<dbReference type="InterPro" id="IPR013098">
    <property type="entry name" value="Ig_I-set"/>
</dbReference>
<feature type="domain" description="Ig-like" evidence="3">
    <location>
        <begin position="1"/>
        <end position="73"/>
    </location>
</feature>
<keyword evidence="6" id="KW-1185">Reference proteome</keyword>
<dbReference type="EMBL" id="KN553381">
    <property type="protein sequence ID" value="KHJ90101.1"/>
    <property type="molecule type" value="Genomic_DNA"/>
</dbReference>
<dbReference type="InterPro" id="IPR013783">
    <property type="entry name" value="Ig-like_fold"/>
</dbReference>
<feature type="region of interest" description="Disordered" evidence="2">
    <location>
        <begin position="356"/>
        <end position="412"/>
    </location>
</feature>
<dbReference type="PROSITE" id="PS50853">
    <property type="entry name" value="FN3"/>
    <property type="match status" value="1"/>
</dbReference>
<dbReference type="InterPro" id="IPR007110">
    <property type="entry name" value="Ig-like_dom"/>
</dbReference>
<dbReference type="InterPro" id="IPR003961">
    <property type="entry name" value="FN3_dom"/>
</dbReference>
<dbReference type="Proteomes" id="UP000053660">
    <property type="component" value="Unassembled WGS sequence"/>
</dbReference>
<dbReference type="GO" id="GO:0031430">
    <property type="term" value="C:M band"/>
    <property type="evidence" value="ECO:0007669"/>
    <property type="project" value="TreeGrafter"/>
</dbReference>
<evidence type="ECO:0000313" key="6">
    <source>
        <dbReference type="Proteomes" id="UP000053660"/>
    </source>
</evidence>
<feature type="compositionally biased region" description="Basic and acidic residues" evidence="2">
    <location>
        <begin position="386"/>
        <end position="403"/>
    </location>
</feature>
<sequence length="412" mass="46280">MQNCTFACKFTQPAVSVRWFRSERELWTQHPKIEIVTEGNESLLIISNVVGKDVGEYYALVDDVEKSRSAMLSYKVVPKLTYEGPTEAIAAGKPFDFIIRFAGYPAPEFTMTLDDKDLKLQADVETYDDFISFRVKHVKESGTIKISAKNEHGEDTVEIPMQVIDVPSAPLDLQASDIGPTGATLSWKAPLFSNGSEIKEYCIERKSVEYSRWRTVGRIPSNNLFFTVDDLFSNDLYAFRVSAVNEIGRGPPSKIAEVETAQEVEEEFELDFTLTKKEPAEGERLEEELIEQTVAVPAAVSDELITDKGPEKEAAEEKLIDSQEIAKEEPLLKAEEALTIGKKMEANKEPEIVVEEAVAPPKSEEAKAEPKEKVMKKKKALKKAPSPREEEKDNREEKNKEEVQENAEVVID</sequence>
<gene>
    <name evidence="5" type="ORF">OESDEN_10062</name>
</gene>
<dbReference type="Pfam" id="PF07679">
    <property type="entry name" value="I-set"/>
    <property type="match status" value="1"/>
</dbReference>
<evidence type="ECO:0000313" key="5">
    <source>
        <dbReference type="EMBL" id="KHJ90101.1"/>
    </source>
</evidence>
<evidence type="ECO:0000256" key="1">
    <source>
        <dbReference type="ARBA" id="ARBA00023319"/>
    </source>
</evidence>
<dbReference type="CDD" id="cd00063">
    <property type="entry name" value="FN3"/>
    <property type="match status" value="1"/>
</dbReference>
<dbReference type="OrthoDB" id="6107607at2759"/>
<dbReference type="PANTHER" id="PTHR14340:SF13">
    <property type="entry name" value="TITIN"/>
    <property type="match status" value="1"/>
</dbReference>
<feature type="non-terminal residue" evidence="5">
    <location>
        <position position="412"/>
    </location>
</feature>
<organism evidence="5 6">
    <name type="scientific">Oesophagostomum dentatum</name>
    <name type="common">Nodular worm</name>
    <dbReference type="NCBI Taxonomy" id="61180"/>
    <lineage>
        <taxon>Eukaryota</taxon>
        <taxon>Metazoa</taxon>
        <taxon>Ecdysozoa</taxon>
        <taxon>Nematoda</taxon>
        <taxon>Chromadorea</taxon>
        <taxon>Rhabditida</taxon>
        <taxon>Rhabditina</taxon>
        <taxon>Rhabditomorpha</taxon>
        <taxon>Strongyloidea</taxon>
        <taxon>Strongylidae</taxon>
        <taxon>Oesophagostomum</taxon>
    </lineage>
</organism>
<evidence type="ECO:0000259" key="3">
    <source>
        <dbReference type="PROSITE" id="PS50835"/>
    </source>
</evidence>
<dbReference type="AlphaFoldDB" id="A0A0B1T1T1"/>
<feature type="compositionally biased region" description="Basic and acidic residues" evidence="2">
    <location>
        <begin position="362"/>
        <end position="373"/>
    </location>
</feature>
<dbReference type="Gene3D" id="2.60.40.10">
    <property type="entry name" value="Immunoglobulins"/>
    <property type="match status" value="3"/>
</dbReference>
<dbReference type="PROSITE" id="PS50835">
    <property type="entry name" value="IG_LIKE"/>
    <property type="match status" value="1"/>
</dbReference>
<proteinExistence type="predicted"/>
<evidence type="ECO:0000256" key="2">
    <source>
        <dbReference type="SAM" id="MobiDB-lite"/>
    </source>
</evidence>
<dbReference type="Pfam" id="PF00041">
    <property type="entry name" value="fn3"/>
    <property type="match status" value="1"/>
</dbReference>
<dbReference type="InterPro" id="IPR036116">
    <property type="entry name" value="FN3_sf"/>
</dbReference>
<dbReference type="CDD" id="cd00096">
    <property type="entry name" value="Ig"/>
    <property type="match status" value="1"/>
</dbReference>
<dbReference type="GO" id="GO:0008307">
    <property type="term" value="F:structural constituent of muscle"/>
    <property type="evidence" value="ECO:0007669"/>
    <property type="project" value="TreeGrafter"/>
</dbReference>
<dbReference type="SUPFAM" id="SSF49265">
    <property type="entry name" value="Fibronectin type III"/>
    <property type="match status" value="1"/>
</dbReference>
<accession>A0A0B1T1T1</accession>
<dbReference type="PANTHER" id="PTHR14340">
    <property type="entry name" value="MICROFIBRIL-ASSOCIATED GLYCOPROTEIN 3"/>
    <property type="match status" value="1"/>
</dbReference>
<dbReference type="GO" id="GO:0048738">
    <property type="term" value="P:cardiac muscle tissue development"/>
    <property type="evidence" value="ECO:0007669"/>
    <property type="project" value="TreeGrafter"/>
</dbReference>
<keyword evidence="1" id="KW-0393">Immunoglobulin domain</keyword>
<dbReference type="SMART" id="SM00060">
    <property type="entry name" value="FN3"/>
    <property type="match status" value="1"/>
</dbReference>
<dbReference type="SUPFAM" id="SSF48726">
    <property type="entry name" value="Immunoglobulin"/>
    <property type="match status" value="2"/>
</dbReference>
<dbReference type="GO" id="GO:0045214">
    <property type="term" value="P:sarcomere organization"/>
    <property type="evidence" value="ECO:0007669"/>
    <property type="project" value="TreeGrafter"/>
</dbReference>
<dbReference type="InterPro" id="IPR036179">
    <property type="entry name" value="Ig-like_dom_sf"/>
</dbReference>
<feature type="domain" description="Fibronectin type-III" evidence="4">
    <location>
        <begin position="169"/>
        <end position="263"/>
    </location>
</feature>
<name>A0A0B1T1T1_OESDE</name>
<reference evidence="5 6" key="1">
    <citation type="submission" date="2014-03" db="EMBL/GenBank/DDBJ databases">
        <title>Draft genome of the hookworm Oesophagostomum dentatum.</title>
        <authorList>
            <person name="Mitreva M."/>
        </authorList>
    </citation>
    <scope>NUCLEOTIDE SEQUENCE [LARGE SCALE GENOMIC DNA]</scope>
    <source>
        <strain evidence="5 6">OD-Hann</strain>
    </source>
</reference>
<protein>
    <submittedName>
        <fullName evidence="5">Fibronectin type III domain protein</fullName>
    </submittedName>
</protein>
<evidence type="ECO:0000259" key="4">
    <source>
        <dbReference type="PROSITE" id="PS50853"/>
    </source>
</evidence>